<evidence type="ECO:0000313" key="2">
    <source>
        <dbReference type="EMBL" id="PPS14221.1"/>
    </source>
</evidence>
<feature type="domain" description="ABC1 atypical kinase-like" evidence="1">
    <location>
        <begin position="81"/>
        <end position="248"/>
    </location>
</feature>
<organism evidence="2 3">
    <name type="scientific">Gossypium barbadense</name>
    <name type="common">Sea Island cotton</name>
    <name type="synonym">Hibiscus barbadensis</name>
    <dbReference type="NCBI Taxonomy" id="3634"/>
    <lineage>
        <taxon>Eukaryota</taxon>
        <taxon>Viridiplantae</taxon>
        <taxon>Streptophyta</taxon>
        <taxon>Embryophyta</taxon>
        <taxon>Tracheophyta</taxon>
        <taxon>Spermatophyta</taxon>
        <taxon>Magnoliopsida</taxon>
        <taxon>eudicotyledons</taxon>
        <taxon>Gunneridae</taxon>
        <taxon>Pentapetalae</taxon>
        <taxon>rosids</taxon>
        <taxon>malvids</taxon>
        <taxon>Malvales</taxon>
        <taxon>Malvaceae</taxon>
        <taxon>Malvoideae</taxon>
        <taxon>Gossypium</taxon>
    </lineage>
</organism>
<dbReference type="InterPro" id="IPR011009">
    <property type="entry name" value="Kinase-like_dom_sf"/>
</dbReference>
<sequence>MNGIASRFDFKDIQEKVFQVRVSFVKDVQKQHAMWERQHELAADKIYAMCSDLGGFFLKVAQIIGKPDLAPAAWVKKLVTLCDQAPATPFDGVQRVLEKELGQSISGIFEKFDVNPLGSASIAQVHLARLRGDKNDVVVKVQHPGIQELMMTDIRNLQAFALYMQKTDIKFDLYSVTKEMETQIGYEFDFLREANAMERIHRFLYENNRKSPVLVPRVVQNLASRQVHTDILRVLVMEYIDGIPILKLGDEMAKRGINPGGKMAAAAKQVALLDYGQVKDLPDQLRLGYANLVLAIADNDPSFPEELFSILRTVHLLRGLSVGLGINFSCAEQWRPIAEEALYNAGRLKGVPIERVEYESRVLSGDFSGEIDRKLYKKISRNQSIKTDIRNPGSFGRFFPESLIGNLKKRVRLQKVKAQPRSFGGRGSAMKIEIERGAENTIRNGEMFGRVRASPSPSSVDCFDTPPSKIIKDDSLSIYTTLMKLKLGSQRHLIPQPTTAADLTDCASGTVPSNTNSDDESMVIDTDYSPVSVSYTSSDFQSTSNFNSQQGSNGIINAFQRLVIKQ</sequence>
<gene>
    <name evidence="2" type="ORF">GOBAR_AA06386</name>
</gene>
<dbReference type="SUPFAM" id="SSF56112">
    <property type="entry name" value="Protein kinase-like (PK-like)"/>
    <property type="match status" value="1"/>
</dbReference>
<dbReference type="PANTHER" id="PTHR43173">
    <property type="entry name" value="ABC1 FAMILY PROTEIN"/>
    <property type="match status" value="1"/>
</dbReference>
<dbReference type="OrthoDB" id="427480at2759"/>
<dbReference type="InterPro" id="IPR051130">
    <property type="entry name" value="Mito_struct-func_regulator"/>
</dbReference>
<dbReference type="AlphaFoldDB" id="A0A2P5YF77"/>
<evidence type="ECO:0000313" key="3">
    <source>
        <dbReference type="Proteomes" id="UP000239757"/>
    </source>
</evidence>
<dbReference type="PANTHER" id="PTHR43173:SF12">
    <property type="entry name" value="PROTEIN KINASE SUPERFAMILY PROTEIN"/>
    <property type="match status" value="1"/>
</dbReference>
<dbReference type="EMBL" id="KZ663276">
    <property type="protein sequence ID" value="PPS14221.1"/>
    <property type="molecule type" value="Genomic_DNA"/>
</dbReference>
<reference evidence="2 3" key="1">
    <citation type="submission" date="2015-01" db="EMBL/GenBank/DDBJ databases">
        <title>Genome of allotetraploid Gossypium barbadense reveals genomic plasticity and fiber elongation in cotton evolution.</title>
        <authorList>
            <person name="Chen X."/>
            <person name="Liu X."/>
            <person name="Zhao B."/>
            <person name="Zheng H."/>
            <person name="Hu Y."/>
            <person name="Lu G."/>
            <person name="Yang C."/>
            <person name="Chen J."/>
            <person name="Shan C."/>
            <person name="Zhang L."/>
            <person name="Zhou Y."/>
            <person name="Wang L."/>
            <person name="Guo W."/>
            <person name="Bai Y."/>
            <person name="Ruan J."/>
            <person name="Shangguan X."/>
            <person name="Mao Y."/>
            <person name="Jiang J."/>
            <person name="Zhu Y."/>
            <person name="Lei J."/>
            <person name="Kang H."/>
            <person name="Chen S."/>
            <person name="He X."/>
            <person name="Wang R."/>
            <person name="Wang Y."/>
            <person name="Chen J."/>
            <person name="Wang L."/>
            <person name="Yu S."/>
            <person name="Wang B."/>
            <person name="Wei J."/>
            <person name="Song S."/>
            <person name="Lu X."/>
            <person name="Gao Z."/>
            <person name="Gu W."/>
            <person name="Deng X."/>
            <person name="Ma D."/>
            <person name="Wang S."/>
            <person name="Liang W."/>
            <person name="Fang L."/>
            <person name="Cai C."/>
            <person name="Zhu X."/>
            <person name="Zhou B."/>
            <person name="Zhang Y."/>
            <person name="Chen Z."/>
            <person name="Xu S."/>
            <person name="Zhu R."/>
            <person name="Wang S."/>
            <person name="Zhang T."/>
            <person name="Zhao G."/>
        </authorList>
    </citation>
    <scope>NUCLEOTIDE SEQUENCE [LARGE SCALE GENOMIC DNA]</scope>
    <source>
        <strain evidence="3">cv. Xinhai21</strain>
        <tissue evidence="2">Leaf</tissue>
    </source>
</reference>
<dbReference type="Pfam" id="PF03109">
    <property type="entry name" value="ABC1"/>
    <property type="match status" value="1"/>
</dbReference>
<accession>A0A2P5YF77</accession>
<dbReference type="CDD" id="cd05121">
    <property type="entry name" value="ABC1_ADCK3-like"/>
    <property type="match status" value="1"/>
</dbReference>
<protein>
    <recommendedName>
        <fullName evidence="1">ABC1 atypical kinase-like domain-containing protein</fullName>
    </recommendedName>
</protein>
<name>A0A2P5YF77_GOSBA</name>
<evidence type="ECO:0000259" key="1">
    <source>
        <dbReference type="Pfam" id="PF03109"/>
    </source>
</evidence>
<dbReference type="Proteomes" id="UP000239757">
    <property type="component" value="Unassembled WGS sequence"/>
</dbReference>
<dbReference type="InterPro" id="IPR004147">
    <property type="entry name" value="ABC1_dom"/>
</dbReference>
<proteinExistence type="predicted"/>